<evidence type="ECO:0000313" key="11">
    <source>
        <dbReference type="Proteomes" id="UP000319576"/>
    </source>
</evidence>
<proteinExistence type="predicted"/>
<dbReference type="Pfam" id="PF02310">
    <property type="entry name" value="B12-binding"/>
    <property type="match status" value="1"/>
</dbReference>
<dbReference type="GO" id="GO:0003824">
    <property type="term" value="F:catalytic activity"/>
    <property type="evidence" value="ECO:0007669"/>
    <property type="project" value="InterPro"/>
</dbReference>
<evidence type="ECO:0000256" key="6">
    <source>
        <dbReference type="ARBA" id="ARBA00023004"/>
    </source>
</evidence>
<keyword evidence="5" id="KW-0479">Metal-binding</keyword>
<dbReference type="Proteomes" id="UP000319576">
    <property type="component" value="Chromosome"/>
</dbReference>
<dbReference type="InterPro" id="IPR058240">
    <property type="entry name" value="rSAM_sf"/>
</dbReference>
<dbReference type="RefSeq" id="WP_145235809.1">
    <property type="nucleotide sequence ID" value="NZ_CP036273.1"/>
</dbReference>
<dbReference type="InterPro" id="IPR006158">
    <property type="entry name" value="Cobalamin-bd"/>
</dbReference>
<organism evidence="10 11">
    <name type="scientific">Urbifossiella limnaea</name>
    <dbReference type="NCBI Taxonomy" id="2528023"/>
    <lineage>
        <taxon>Bacteria</taxon>
        <taxon>Pseudomonadati</taxon>
        <taxon>Planctomycetota</taxon>
        <taxon>Planctomycetia</taxon>
        <taxon>Gemmatales</taxon>
        <taxon>Gemmataceae</taxon>
        <taxon>Urbifossiella</taxon>
    </lineage>
</organism>
<dbReference type="SFLD" id="SFLDG01123">
    <property type="entry name" value="methyltransferase_(Class_B)"/>
    <property type="match status" value="1"/>
</dbReference>
<gene>
    <name evidence="10" type="ORF">ETAA1_15300</name>
</gene>
<dbReference type="OrthoDB" id="9801424at2"/>
<name>A0A517XQ13_9BACT</name>
<dbReference type="PANTHER" id="PTHR43409:SF7">
    <property type="entry name" value="BLL1977 PROTEIN"/>
    <property type="match status" value="1"/>
</dbReference>
<sequence>MPRLDVVLVNPCSRPQVYQSLGATLTAIENPVWAGLMATFCRTHGLSVAVIDAEAEGLGHDAVAERVKELNPVLAAVVVYGHQPSASTQIMTASGQVATAIKETTPDQPVLMLGGHVAALPERTLREERTDYVAAGEGLYTLVALVEALKTPVPALSQVPGLFCRDGGVIRQTAGKPLVTDLDGTMPGIAWDLLPMPRYRAHNWHCLDGSARQPYAALYTTLGCPYHCSFCCIQAPFKAGEEAAGNKKTANSYRAWSPDAVIAQIDTLVNTYGVRNIKIADEMFVLNRKHITGICDRIIARGYDLNIWAYTRIDTIKDGMLPKLKAAGFNWLAVGIEAGADRVRADVDKQFDQDQVFRVVSDIRAAGINVIGNYIFGLPEDDLDTMQSTLDMAVELNCEFSNFYSAMAYPGSPLYTLAVERNLPLPATWTGYSQHSRDCLPLPTRYLPAREVLRFRDAAFQRFYTGVDYLRMVGEKFGDGTVADIRRMTAHTLDRDLLTGKLAVPPTLLPRDDGMARQRDAGVVQLGVR</sequence>
<keyword evidence="11" id="KW-1185">Reference proteome</keyword>
<dbReference type="Gene3D" id="3.80.30.20">
    <property type="entry name" value="tm_1862 like domain"/>
    <property type="match status" value="1"/>
</dbReference>
<dbReference type="SUPFAM" id="SSF102114">
    <property type="entry name" value="Radical SAM enzymes"/>
    <property type="match status" value="1"/>
</dbReference>
<dbReference type="PROSITE" id="PS51332">
    <property type="entry name" value="B12_BINDING"/>
    <property type="match status" value="1"/>
</dbReference>
<dbReference type="PROSITE" id="PS51918">
    <property type="entry name" value="RADICAL_SAM"/>
    <property type="match status" value="1"/>
</dbReference>
<dbReference type="Gene3D" id="3.40.50.280">
    <property type="entry name" value="Cobalamin-binding domain"/>
    <property type="match status" value="1"/>
</dbReference>
<reference evidence="10 11" key="1">
    <citation type="submission" date="2019-02" db="EMBL/GenBank/DDBJ databases">
        <title>Deep-cultivation of Planctomycetes and their phenomic and genomic characterization uncovers novel biology.</title>
        <authorList>
            <person name="Wiegand S."/>
            <person name="Jogler M."/>
            <person name="Boedeker C."/>
            <person name="Pinto D."/>
            <person name="Vollmers J."/>
            <person name="Rivas-Marin E."/>
            <person name="Kohn T."/>
            <person name="Peeters S.H."/>
            <person name="Heuer A."/>
            <person name="Rast P."/>
            <person name="Oberbeckmann S."/>
            <person name="Bunk B."/>
            <person name="Jeske O."/>
            <person name="Meyerdierks A."/>
            <person name="Storesund J.E."/>
            <person name="Kallscheuer N."/>
            <person name="Luecker S."/>
            <person name="Lage O.M."/>
            <person name="Pohl T."/>
            <person name="Merkel B.J."/>
            <person name="Hornburger P."/>
            <person name="Mueller R.-W."/>
            <person name="Bruemmer F."/>
            <person name="Labrenz M."/>
            <person name="Spormann A.M."/>
            <person name="Op den Camp H."/>
            <person name="Overmann J."/>
            <person name="Amann R."/>
            <person name="Jetten M.S.M."/>
            <person name="Mascher T."/>
            <person name="Medema M.H."/>
            <person name="Devos D.P."/>
            <person name="Kaster A.-K."/>
            <person name="Ovreas L."/>
            <person name="Rohde M."/>
            <person name="Galperin M.Y."/>
            <person name="Jogler C."/>
        </authorList>
    </citation>
    <scope>NUCLEOTIDE SEQUENCE [LARGE SCALE GENOMIC DNA]</scope>
    <source>
        <strain evidence="10 11">ETA_A1</strain>
    </source>
</reference>
<dbReference type="InterPro" id="IPR034466">
    <property type="entry name" value="Methyltransferase_Class_B"/>
</dbReference>
<evidence type="ECO:0000259" key="9">
    <source>
        <dbReference type="PROSITE" id="PS51918"/>
    </source>
</evidence>
<dbReference type="GO" id="GO:0031419">
    <property type="term" value="F:cobalamin binding"/>
    <property type="evidence" value="ECO:0007669"/>
    <property type="project" value="InterPro"/>
</dbReference>
<comment type="cofactor">
    <cofactor evidence="1">
        <name>[4Fe-4S] cluster</name>
        <dbReference type="ChEBI" id="CHEBI:49883"/>
    </cofactor>
</comment>
<keyword evidence="4" id="KW-0949">S-adenosyl-L-methionine</keyword>
<evidence type="ECO:0000256" key="2">
    <source>
        <dbReference type="ARBA" id="ARBA00022603"/>
    </source>
</evidence>
<evidence type="ECO:0000256" key="1">
    <source>
        <dbReference type="ARBA" id="ARBA00001966"/>
    </source>
</evidence>
<dbReference type="SMART" id="SM00729">
    <property type="entry name" value="Elp3"/>
    <property type="match status" value="1"/>
</dbReference>
<dbReference type="EMBL" id="CP036273">
    <property type="protein sequence ID" value="QDU19600.1"/>
    <property type="molecule type" value="Genomic_DNA"/>
</dbReference>
<dbReference type="InterPro" id="IPR006638">
    <property type="entry name" value="Elp3/MiaA/NifB-like_rSAM"/>
</dbReference>
<dbReference type="SFLD" id="SFLDG01082">
    <property type="entry name" value="B12-binding_domain_containing"/>
    <property type="match status" value="1"/>
</dbReference>
<dbReference type="KEGG" id="uli:ETAA1_15300"/>
<evidence type="ECO:0000256" key="3">
    <source>
        <dbReference type="ARBA" id="ARBA00022679"/>
    </source>
</evidence>
<dbReference type="SFLD" id="SFLDS00029">
    <property type="entry name" value="Radical_SAM"/>
    <property type="match status" value="1"/>
</dbReference>
<feature type="domain" description="Radical SAM core" evidence="9">
    <location>
        <begin position="210"/>
        <end position="450"/>
    </location>
</feature>
<evidence type="ECO:0000313" key="10">
    <source>
        <dbReference type="EMBL" id="QDU19600.1"/>
    </source>
</evidence>
<dbReference type="AlphaFoldDB" id="A0A517XQ13"/>
<keyword evidence="2" id="KW-0489">Methyltransferase</keyword>
<protein>
    <submittedName>
        <fullName evidence="10">Coproporphyrinogen III oxidase</fullName>
    </submittedName>
</protein>
<dbReference type="PANTHER" id="PTHR43409">
    <property type="entry name" value="ANAEROBIC MAGNESIUM-PROTOPORPHYRIN IX MONOMETHYL ESTER CYCLASE-RELATED"/>
    <property type="match status" value="1"/>
</dbReference>
<dbReference type="InterPro" id="IPR023404">
    <property type="entry name" value="rSAM_horseshoe"/>
</dbReference>
<dbReference type="GO" id="GO:0051539">
    <property type="term" value="F:4 iron, 4 sulfur cluster binding"/>
    <property type="evidence" value="ECO:0007669"/>
    <property type="project" value="UniProtKB-KW"/>
</dbReference>
<accession>A0A517XQ13</accession>
<keyword evidence="6" id="KW-0408">Iron</keyword>
<feature type="domain" description="B12-binding" evidence="8">
    <location>
        <begin position="17"/>
        <end position="156"/>
    </location>
</feature>
<evidence type="ECO:0000256" key="5">
    <source>
        <dbReference type="ARBA" id="ARBA00022723"/>
    </source>
</evidence>
<evidence type="ECO:0000256" key="7">
    <source>
        <dbReference type="ARBA" id="ARBA00023014"/>
    </source>
</evidence>
<keyword evidence="7" id="KW-0411">Iron-sulfur</keyword>
<dbReference type="GO" id="GO:0046872">
    <property type="term" value="F:metal ion binding"/>
    <property type="evidence" value="ECO:0007669"/>
    <property type="project" value="UniProtKB-KW"/>
</dbReference>
<dbReference type="InterPro" id="IPR007197">
    <property type="entry name" value="rSAM"/>
</dbReference>
<keyword evidence="3" id="KW-0808">Transferase</keyword>
<dbReference type="InterPro" id="IPR051198">
    <property type="entry name" value="BchE-like"/>
</dbReference>
<dbReference type="GO" id="GO:0005829">
    <property type="term" value="C:cytosol"/>
    <property type="evidence" value="ECO:0007669"/>
    <property type="project" value="TreeGrafter"/>
</dbReference>
<dbReference type="Pfam" id="PF04055">
    <property type="entry name" value="Radical_SAM"/>
    <property type="match status" value="1"/>
</dbReference>
<evidence type="ECO:0000256" key="4">
    <source>
        <dbReference type="ARBA" id="ARBA00022691"/>
    </source>
</evidence>
<dbReference type="CDD" id="cd01335">
    <property type="entry name" value="Radical_SAM"/>
    <property type="match status" value="1"/>
</dbReference>
<evidence type="ECO:0000259" key="8">
    <source>
        <dbReference type="PROSITE" id="PS51332"/>
    </source>
</evidence>